<protein>
    <submittedName>
        <fullName evidence="1">Uncharacterized protein</fullName>
    </submittedName>
</protein>
<evidence type="ECO:0000313" key="1">
    <source>
        <dbReference type="EMBL" id="RGN90549.1"/>
    </source>
</evidence>
<dbReference type="EMBL" id="QSUZ01000001">
    <property type="protein sequence ID" value="RGN90549.1"/>
    <property type="molecule type" value="Genomic_DNA"/>
</dbReference>
<accession>A0A3E5ENJ7</accession>
<proteinExistence type="predicted"/>
<organism evidence="1 2">
    <name type="scientific">Blautia obeum</name>
    <dbReference type="NCBI Taxonomy" id="40520"/>
    <lineage>
        <taxon>Bacteria</taxon>
        <taxon>Bacillati</taxon>
        <taxon>Bacillota</taxon>
        <taxon>Clostridia</taxon>
        <taxon>Lachnospirales</taxon>
        <taxon>Lachnospiraceae</taxon>
        <taxon>Blautia</taxon>
    </lineage>
</organism>
<gene>
    <name evidence="1" type="ORF">DXB38_00760</name>
</gene>
<name>A0A3E5ENJ7_9FIRM</name>
<comment type="caution">
    <text evidence="1">The sequence shown here is derived from an EMBL/GenBank/DDBJ whole genome shotgun (WGS) entry which is preliminary data.</text>
</comment>
<evidence type="ECO:0000313" key="2">
    <source>
        <dbReference type="Proteomes" id="UP000261105"/>
    </source>
</evidence>
<sequence length="84" mass="9919">MENKRKPWIKLTPQEIQNLTNRQCTDCKFYPKSNGTSGKMQPCDYIFMVGHSRECDPRDCVKEGKFEYAATKKRRKAWRAKTKS</sequence>
<dbReference type="AlphaFoldDB" id="A0A3E5ENJ7"/>
<dbReference type="Proteomes" id="UP000261105">
    <property type="component" value="Unassembled WGS sequence"/>
</dbReference>
<reference evidence="1 2" key="1">
    <citation type="submission" date="2018-08" db="EMBL/GenBank/DDBJ databases">
        <title>A genome reference for cultivated species of the human gut microbiota.</title>
        <authorList>
            <person name="Zou Y."/>
            <person name="Xue W."/>
            <person name="Luo G."/>
        </authorList>
    </citation>
    <scope>NUCLEOTIDE SEQUENCE [LARGE SCALE GENOMIC DNA]</scope>
    <source>
        <strain evidence="1 2">OM03-6</strain>
    </source>
</reference>